<evidence type="ECO:0000256" key="1">
    <source>
        <dbReference type="SAM" id="SignalP"/>
    </source>
</evidence>
<keyword evidence="1" id="KW-0732">Signal</keyword>
<feature type="signal peptide" evidence="1">
    <location>
        <begin position="1"/>
        <end position="20"/>
    </location>
</feature>
<protein>
    <recommendedName>
        <fullName evidence="4">Secreted protein</fullName>
    </recommendedName>
</protein>
<organism evidence="2 3">
    <name type="scientific">Pseudogymnoascus destructans (strain ATCC MYA-4855 / 20631-21)</name>
    <name type="common">Bat white-nose syndrome fungus</name>
    <name type="synonym">Geomyces destructans</name>
    <dbReference type="NCBI Taxonomy" id="658429"/>
    <lineage>
        <taxon>Eukaryota</taxon>
        <taxon>Fungi</taxon>
        <taxon>Dikarya</taxon>
        <taxon>Ascomycota</taxon>
        <taxon>Pezizomycotina</taxon>
        <taxon>Leotiomycetes</taxon>
        <taxon>Thelebolales</taxon>
        <taxon>Thelebolaceae</taxon>
        <taxon>Pseudogymnoascus</taxon>
    </lineage>
</organism>
<dbReference type="EMBL" id="GL573222">
    <property type="protein sequence ID" value="ELR08713.1"/>
    <property type="molecule type" value="Genomic_DNA"/>
</dbReference>
<evidence type="ECO:0000313" key="3">
    <source>
        <dbReference type="Proteomes" id="UP000011064"/>
    </source>
</evidence>
<proteinExistence type="predicted"/>
<evidence type="ECO:0000313" key="2">
    <source>
        <dbReference type="EMBL" id="ELR08713.1"/>
    </source>
</evidence>
<dbReference type="HOGENOM" id="CLU_1696278_0_0_1"/>
<gene>
    <name evidence="2" type="ORF">GMDG_03395</name>
</gene>
<dbReference type="Proteomes" id="UP000011064">
    <property type="component" value="Unassembled WGS sequence"/>
</dbReference>
<name>L8G7U6_PSED2</name>
<evidence type="ECO:0008006" key="4">
    <source>
        <dbReference type="Google" id="ProtNLM"/>
    </source>
</evidence>
<sequence>MPHSLVLFLASFWGLPCSIGISPSLIDLPLRKKSCPSLLLPVAPPAWHKSQRETYIAGGCGNALSISPPVLQSQYPLANAHRWSDRSNLPLNSSRSPLLCPAITVVELANIRKSSTGNGIRQHINMGHTFLSRRTSCIWFDCSPYLMSPWNLRTD</sequence>
<accession>L8G7U6</accession>
<feature type="chain" id="PRO_5003989351" description="Secreted protein" evidence="1">
    <location>
        <begin position="21"/>
        <end position="155"/>
    </location>
</feature>
<reference evidence="3" key="1">
    <citation type="submission" date="2010-09" db="EMBL/GenBank/DDBJ databases">
        <title>The genome sequence of Geomyces destructans 20631-21.</title>
        <authorList>
            <consortium name="The Broad Institute Genome Sequencing Platform"/>
            <person name="Cuomo C.A."/>
            <person name="Blehert D.S."/>
            <person name="Lorch J.M."/>
            <person name="Young S.K."/>
            <person name="Zeng Q."/>
            <person name="Gargeya S."/>
            <person name="Fitzgerald M."/>
            <person name="Haas B."/>
            <person name="Abouelleil A."/>
            <person name="Alvarado L."/>
            <person name="Arachchi H.M."/>
            <person name="Berlin A."/>
            <person name="Brown A."/>
            <person name="Chapman S.B."/>
            <person name="Chen Z."/>
            <person name="Dunbar C."/>
            <person name="Freedman E."/>
            <person name="Gearin G."/>
            <person name="Gellesch M."/>
            <person name="Goldberg J."/>
            <person name="Griggs A."/>
            <person name="Gujja S."/>
            <person name="Heiman D."/>
            <person name="Howarth C."/>
            <person name="Larson L."/>
            <person name="Lui A."/>
            <person name="MacDonald P.J.P."/>
            <person name="Montmayeur A."/>
            <person name="Murphy C."/>
            <person name="Neiman D."/>
            <person name="Pearson M."/>
            <person name="Priest M."/>
            <person name="Roberts A."/>
            <person name="Saif S."/>
            <person name="Shea T."/>
            <person name="Shenoy N."/>
            <person name="Sisk P."/>
            <person name="Stolte C."/>
            <person name="Sykes S."/>
            <person name="Wortman J."/>
            <person name="Nusbaum C."/>
            <person name="Birren B."/>
        </authorList>
    </citation>
    <scope>NUCLEOTIDE SEQUENCE [LARGE SCALE GENOMIC DNA]</scope>
    <source>
        <strain evidence="3">ATCC MYA-4855 / 20631-21</strain>
    </source>
</reference>
<dbReference type="VEuPathDB" id="FungiDB:GMDG_03395"/>
<keyword evidence="3" id="KW-1185">Reference proteome</keyword>
<dbReference type="InParanoid" id="L8G7U6"/>
<dbReference type="AlphaFoldDB" id="L8G7U6"/>